<evidence type="ECO:0000256" key="1">
    <source>
        <dbReference type="SAM" id="MobiDB-lite"/>
    </source>
</evidence>
<dbReference type="EMBL" id="JAEQNE010000004">
    <property type="protein sequence ID" value="MBL0392793.1"/>
    <property type="molecule type" value="Genomic_DNA"/>
</dbReference>
<dbReference type="AlphaFoldDB" id="A0A937CUK5"/>
<gene>
    <name evidence="2" type="ORF">JJ685_16775</name>
</gene>
<dbReference type="RefSeq" id="WP_201675467.1">
    <property type="nucleotide sequence ID" value="NZ_JAEQNE010000004.1"/>
</dbReference>
<sequence>MRTMDPSEAAAAVLLAGIAAVHALLGGTGHWPQRAALQAPVPQPLPAPGSTARKAFEWCTDNVSIIHDVYWASACMVAADEQRRRRAACLEARDASGARAGDPPCDALPPPPDDSTDCTLPEHMALVLNKARAKAEQQCLEEAGAGPR</sequence>
<reference evidence="2 3" key="1">
    <citation type="journal article" date="2017" name="Int. J. Syst. Evol. Microbiol.">
        <title>Ramlibacter monticola sp. nov., isolated from forest soil.</title>
        <authorList>
            <person name="Chaudhary D.K."/>
            <person name="Kim J."/>
        </authorList>
    </citation>
    <scope>NUCLEOTIDE SEQUENCE [LARGE SCALE GENOMIC DNA]</scope>
    <source>
        <strain evidence="2 3">KACC 19175</strain>
    </source>
</reference>
<evidence type="ECO:0000313" key="3">
    <source>
        <dbReference type="Proteomes" id="UP000599109"/>
    </source>
</evidence>
<organism evidence="2 3">
    <name type="scientific">Ramlibacter monticola</name>
    <dbReference type="NCBI Taxonomy" id="1926872"/>
    <lineage>
        <taxon>Bacteria</taxon>
        <taxon>Pseudomonadati</taxon>
        <taxon>Pseudomonadota</taxon>
        <taxon>Betaproteobacteria</taxon>
        <taxon>Burkholderiales</taxon>
        <taxon>Comamonadaceae</taxon>
        <taxon>Ramlibacter</taxon>
    </lineage>
</organism>
<comment type="caution">
    <text evidence="2">The sequence shown here is derived from an EMBL/GenBank/DDBJ whole genome shotgun (WGS) entry which is preliminary data.</text>
</comment>
<dbReference type="Proteomes" id="UP000599109">
    <property type="component" value="Unassembled WGS sequence"/>
</dbReference>
<feature type="region of interest" description="Disordered" evidence="1">
    <location>
        <begin position="93"/>
        <end position="116"/>
    </location>
</feature>
<name>A0A937CUK5_9BURK</name>
<keyword evidence="3" id="KW-1185">Reference proteome</keyword>
<evidence type="ECO:0000313" key="2">
    <source>
        <dbReference type="EMBL" id="MBL0392793.1"/>
    </source>
</evidence>
<protein>
    <submittedName>
        <fullName evidence="2">Uncharacterized protein</fullName>
    </submittedName>
</protein>
<accession>A0A937CUK5</accession>
<proteinExistence type="predicted"/>